<name>A0A1X7P1H4_9MICO</name>
<dbReference type="Pfam" id="PF00440">
    <property type="entry name" value="TetR_N"/>
    <property type="match status" value="1"/>
</dbReference>
<dbReference type="InterPro" id="IPR009057">
    <property type="entry name" value="Homeodomain-like_sf"/>
</dbReference>
<dbReference type="PROSITE" id="PS50977">
    <property type="entry name" value="HTH_TETR_2"/>
    <property type="match status" value="1"/>
</dbReference>
<dbReference type="STRING" id="1891671.SAMN06295885_2301"/>
<dbReference type="InterPro" id="IPR039538">
    <property type="entry name" value="BetI_C"/>
</dbReference>
<feature type="domain" description="HTH tetR-type" evidence="6">
    <location>
        <begin position="30"/>
        <end position="90"/>
    </location>
</feature>
<dbReference type="EMBL" id="FXBM01000002">
    <property type="protein sequence ID" value="SMH44126.1"/>
    <property type="molecule type" value="Genomic_DNA"/>
</dbReference>
<keyword evidence="4" id="KW-0804">Transcription</keyword>
<dbReference type="PANTHER" id="PTHR30055">
    <property type="entry name" value="HTH-TYPE TRANSCRIPTIONAL REGULATOR RUTR"/>
    <property type="match status" value="1"/>
</dbReference>
<evidence type="ECO:0000256" key="1">
    <source>
        <dbReference type="ARBA" id="ARBA00022491"/>
    </source>
</evidence>
<dbReference type="AlphaFoldDB" id="A0A1X7P1H4"/>
<dbReference type="SUPFAM" id="SSF48498">
    <property type="entry name" value="Tetracyclin repressor-like, C-terminal domain"/>
    <property type="match status" value="1"/>
</dbReference>
<gene>
    <name evidence="7" type="ORF">SAMN06295885_2301</name>
</gene>
<dbReference type="PRINTS" id="PR00455">
    <property type="entry name" value="HTHTETR"/>
</dbReference>
<dbReference type="GO" id="GO:0000976">
    <property type="term" value="F:transcription cis-regulatory region binding"/>
    <property type="evidence" value="ECO:0007669"/>
    <property type="project" value="TreeGrafter"/>
</dbReference>
<sequence length="229" mass="24866">MWIDSDFASLRLGPVTTSAPTKRGPYASTQKRRATIIAAVVALVDELGHEGVTTALVSQRSGVSETTVLYHFPSKDHLLVAALAAIEEQAAAESHVDLDETVIDARSFRHLPAPEATDPRFRLMTAMKGWAASPDHPASEYFAGRNARMVEVFTRLVEHSQRTGLAHPAADPRVTALQVIAVWDGLSQLWVSDPSFDLGAAVEDAIRRLTGQNLMEIQKLLATSFDPTA</sequence>
<dbReference type="InterPro" id="IPR050109">
    <property type="entry name" value="HTH-type_TetR-like_transc_reg"/>
</dbReference>
<dbReference type="Proteomes" id="UP000193711">
    <property type="component" value="Unassembled WGS sequence"/>
</dbReference>
<accession>A0A1X7P1H4</accession>
<keyword evidence="8" id="KW-1185">Reference proteome</keyword>
<keyword evidence="2" id="KW-0805">Transcription regulation</keyword>
<evidence type="ECO:0000259" key="6">
    <source>
        <dbReference type="PROSITE" id="PS50977"/>
    </source>
</evidence>
<keyword evidence="3 5" id="KW-0238">DNA-binding</keyword>
<feature type="DNA-binding region" description="H-T-H motif" evidence="5">
    <location>
        <begin position="53"/>
        <end position="72"/>
    </location>
</feature>
<proteinExistence type="predicted"/>
<dbReference type="Pfam" id="PF13977">
    <property type="entry name" value="TetR_C_6"/>
    <property type="match status" value="1"/>
</dbReference>
<dbReference type="InterPro" id="IPR036271">
    <property type="entry name" value="Tet_transcr_reg_TetR-rel_C_sf"/>
</dbReference>
<dbReference type="PANTHER" id="PTHR30055:SF234">
    <property type="entry name" value="HTH-TYPE TRANSCRIPTIONAL REGULATOR BETI"/>
    <property type="match status" value="1"/>
</dbReference>
<reference evidence="8" key="1">
    <citation type="submission" date="2017-04" db="EMBL/GenBank/DDBJ databases">
        <authorList>
            <person name="Varghese N."/>
            <person name="Submissions S."/>
        </authorList>
    </citation>
    <scope>NUCLEOTIDE SEQUENCE [LARGE SCALE GENOMIC DNA]</scope>
    <source>
        <strain evidence="8">VKM Ac-2121</strain>
    </source>
</reference>
<dbReference type="InterPro" id="IPR001647">
    <property type="entry name" value="HTH_TetR"/>
</dbReference>
<dbReference type="GO" id="GO:0003700">
    <property type="term" value="F:DNA-binding transcription factor activity"/>
    <property type="evidence" value="ECO:0007669"/>
    <property type="project" value="TreeGrafter"/>
</dbReference>
<evidence type="ECO:0000313" key="7">
    <source>
        <dbReference type="EMBL" id="SMH44126.1"/>
    </source>
</evidence>
<evidence type="ECO:0000313" key="8">
    <source>
        <dbReference type="Proteomes" id="UP000193711"/>
    </source>
</evidence>
<evidence type="ECO:0000256" key="3">
    <source>
        <dbReference type="ARBA" id="ARBA00023125"/>
    </source>
</evidence>
<evidence type="ECO:0000256" key="4">
    <source>
        <dbReference type="ARBA" id="ARBA00023163"/>
    </source>
</evidence>
<evidence type="ECO:0000256" key="5">
    <source>
        <dbReference type="PROSITE-ProRule" id="PRU00335"/>
    </source>
</evidence>
<dbReference type="Gene3D" id="1.10.357.10">
    <property type="entry name" value="Tetracycline Repressor, domain 2"/>
    <property type="match status" value="1"/>
</dbReference>
<evidence type="ECO:0000256" key="2">
    <source>
        <dbReference type="ARBA" id="ARBA00023015"/>
    </source>
</evidence>
<dbReference type="SUPFAM" id="SSF46689">
    <property type="entry name" value="Homeodomain-like"/>
    <property type="match status" value="1"/>
</dbReference>
<protein>
    <submittedName>
        <fullName evidence="7">Transcriptional regulator, TetR family</fullName>
    </submittedName>
</protein>
<keyword evidence="1" id="KW-0678">Repressor</keyword>
<organism evidence="7 8">
    <name type="scientific">Rathayibacter oskolensis</name>
    <dbReference type="NCBI Taxonomy" id="1891671"/>
    <lineage>
        <taxon>Bacteria</taxon>
        <taxon>Bacillati</taxon>
        <taxon>Actinomycetota</taxon>
        <taxon>Actinomycetes</taxon>
        <taxon>Micrococcales</taxon>
        <taxon>Microbacteriaceae</taxon>
        <taxon>Rathayibacter</taxon>
    </lineage>
</organism>